<comment type="caution">
    <text evidence="9">The sequence shown here is derived from an EMBL/GenBank/DDBJ whole genome shotgun (WGS) entry which is preliminary data.</text>
</comment>
<feature type="compositionally biased region" description="Pro residues" evidence="7">
    <location>
        <begin position="408"/>
        <end position="417"/>
    </location>
</feature>
<evidence type="ECO:0000259" key="8">
    <source>
        <dbReference type="Pfam" id="PF21783"/>
    </source>
</evidence>
<comment type="similarity">
    <text evidence="1">Belongs to the heat shock protein 70 family.</text>
</comment>
<feature type="region of interest" description="Disordered" evidence="7">
    <location>
        <begin position="497"/>
        <end position="521"/>
    </location>
</feature>
<keyword evidence="5" id="KW-0346">Stress response</keyword>
<dbReference type="SUPFAM" id="SSF53067">
    <property type="entry name" value="Actin-like ATPase domain"/>
    <property type="match status" value="2"/>
</dbReference>
<organism evidence="9 10">
    <name type="scientific">Pseudonocardia aurantiaca</name>
    <dbReference type="NCBI Taxonomy" id="75290"/>
    <lineage>
        <taxon>Bacteria</taxon>
        <taxon>Bacillati</taxon>
        <taxon>Actinomycetota</taxon>
        <taxon>Actinomycetes</taxon>
        <taxon>Pseudonocardiales</taxon>
        <taxon>Pseudonocardiaceae</taxon>
        <taxon>Pseudonocardia</taxon>
    </lineage>
</organism>
<evidence type="ECO:0000256" key="3">
    <source>
        <dbReference type="ARBA" id="ARBA00022741"/>
    </source>
</evidence>
<protein>
    <submittedName>
        <fullName evidence="9">Hsp70 family protein</fullName>
    </submittedName>
</protein>
<dbReference type="PANTHER" id="PTHR47197:SF3">
    <property type="entry name" value="DIHYDRO-HEME D1 DEHYDROGENASE"/>
    <property type="match status" value="1"/>
</dbReference>
<keyword evidence="3" id="KW-0547">Nucleotide-binding</keyword>
<feature type="compositionally biased region" description="Pro residues" evidence="7">
    <location>
        <begin position="438"/>
        <end position="448"/>
    </location>
</feature>
<feature type="region of interest" description="Disordered" evidence="7">
    <location>
        <begin position="373"/>
        <end position="464"/>
    </location>
</feature>
<evidence type="ECO:0000256" key="4">
    <source>
        <dbReference type="ARBA" id="ARBA00022840"/>
    </source>
</evidence>
<dbReference type="InterPro" id="IPR018181">
    <property type="entry name" value="Heat_shock_70_CS"/>
</dbReference>
<dbReference type="Gene3D" id="2.130.10.10">
    <property type="entry name" value="YVTN repeat-like/Quinoprotein amine dehydrogenase"/>
    <property type="match status" value="2"/>
</dbReference>
<dbReference type="RefSeq" id="WP_343978010.1">
    <property type="nucleotide sequence ID" value="NZ_BAAAJG010000010.1"/>
</dbReference>
<dbReference type="InterPro" id="IPR019405">
    <property type="entry name" value="Lactonase_7-beta_prop"/>
</dbReference>
<dbReference type="PRINTS" id="PR00301">
    <property type="entry name" value="HEATSHOCK70"/>
</dbReference>
<evidence type="ECO:0000313" key="10">
    <source>
        <dbReference type="Proteomes" id="UP001597145"/>
    </source>
</evidence>
<accession>A0ABW4FVV6</accession>
<dbReference type="PROSITE" id="PS01036">
    <property type="entry name" value="HSP70_3"/>
    <property type="match status" value="1"/>
</dbReference>
<evidence type="ECO:0000256" key="5">
    <source>
        <dbReference type="ARBA" id="ARBA00023016"/>
    </source>
</evidence>
<dbReference type="Pfam" id="PF21783">
    <property type="entry name" value="YNCE"/>
    <property type="match status" value="1"/>
</dbReference>
<keyword evidence="10" id="KW-1185">Reference proteome</keyword>
<evidence type="ECO:0000313" key="9">
    <source>
        <dbReference type="EMBL" id="MFD1534624.1"/>
    </source>
</evidence>
<keyword evidence="4" id="KW-0067">ATP-binding</keyword>
<dbReference type="InterPro" id="IPR043129">
    <property type="entry name" value="ATPase_NBD"/>
</dbReference>
<feature type="domain" description="YNCE-like beta-propeller" evidence="8">
    <location>
        <begin position="549"/>
        <end position="679"/>
    </location>
</feature>
<evidence type="ECO:0000256" key="1">
    <source>
        <dbReference type="ARBA" id="ARBA00007381"/>
    </source>
</evidence>
<reference evidence="10" key="1">
    <citation type="journal article" date="2019" name="Int. J. Syst. Evol. Microbiol.">
        <title>The Global Catalogue of Microorganisms (GCM) 10K type strain sequencing project: providing services to taxonomists for standard genome sequencing and annotation.</title>
        <authorList>
            <consortium name="The Broad Institute Genomics Platform"/>
            <consortium name="The Broad Institute Genome Sequencing Center for Infectious Disease"/>
            <person name="Wu L."/>
            <person name="Ma J."/>
        </authorList>
    </citation>
    <scope>NUCLEOTIDE SEQUENCE [LARGE SCALE GENOMIC DNA]</scope>
    <source>
        <strain evidence="10">JCM 12165</strain>
    </source>
</reference>
<evidence type="ECO:0000256" key="7">
    <source>
        <dbReference type="SAM" id="MobiDB-lite"/>
    </source>
</evidence>
<dbReference type="Gene3D" id="3.30.420.40">
    <property type="match status" value="2"/>
</dbReference>
<dbReference type="Proteomes" id="UP001597145">
    <property type="component" value="Unassembled WGS sequence"/>
</dbReference>
<dbReference type="SUPFAM" id="SSF50974">
    <property type="entry name" value="Nitrous oxide reductase, N-terminal domain"/>
    <property type="match status" value="1"/>
</dbReference>
<sequence length="832" mass="85808">MTYSLGVDLGTTFVAAAVARSTGVEMCTLGDRTVVMPAVVYVRDDGGVLTGDAANRRAVSHPDMVGREFKRRLGDPTPIMLSSVPYPVTTLLGALLRDVVHKVVAIEGEPPERIVLTHPANWGPFRRELFDEVPLAAELPPPHMVTEPEAAAAYYALSGRLDDGETVAVYDLGGGTFDATVVRKQDGALGILGTPEGVERLGGVDFDEAILSYVNYTAGGALSELDMGDEQTAVALARLRQDCVLAKEALSLDTETVIPVFLPGRHFDVRLTRAGFEEMVRAPIESTIGALARTVQSAGLAPTDLSSVLLVGGSSRIPLIAEMVSKEFGRPTVEDAHPKYAVALGAASIAAASMPALQGAQGGHAAPAMRVDGVRAAPPDGDGAPARPGWGAAGGSAPRPPANGAGPIPAPASPPVSPDGTGHGAGPVPGPARAGSGGPPPRDPPEMPGFPRSEPEPPAQPLGKRTGIRRVPLVAAAIVAVLGIALVFLLGPGRTTETPVPTDQAQHAGHAPPAVSPPAATPTVAPVASVAQPTAAGAIRVATGPQAGAVTPDGAFAWVTSTGKKVIPVIDLATNNVVTEIPIAEGPPVYVAFTADGRRAYVSVHDEANRSPNSVLVLDTQTRAVIARIPSESYPFTITVSPDGRQVYVPNHDADLVSVIDTATNEVVRKIRVKPNPHDAAFSVDGRRAYVANHASNLVTVLNTKNGAILAEIPVGRSPHSISMSPDGSRIYVAQYDADSVAVIDPAAYTVTATIPVQREPQSVAFAPDGKHAYIANSGSNTVSVIDTATNQVTATVGVGQTPTDVFVAPDGRHTYVTNISSNEVTVLNTGA</sequence>
<gene>
    <name evidence="9" type="ORF">ACFSCY_34925</name>
</gene>
<dbReference type="Pfam" id="PF00012">
    <property type="entry name" value="HSP70"/>
    <property type="match status" value="1"/>
</dbReference>
<dbReference type="InterPro" id="IPR051200">
    <property type="entry name" value="Host-pathogen_enzymatic-act"/>
</dbReference>
<dbReference type="Pfam" id="PF10282">
    <property type="entry name" value="Lactonase"/>
    <property type="match status" value="1"/>
</dbReference>
<dbReference type="InterPro" id="IPR048433">
    <property type="entry name" value="YNCE-like_beta-prop"/>
</dbReference>
<dbReference type="EMBL" id="JBHUCP010000039">
    <property type="protein sequence ID" value="MFD1534624.1"/>
    <property type="molecule type" value="Genomic_DNA"/>
</dbReference>
<dbReference type="PANTHER" id="PTHR47197">
    <property type="entry name" value="PROTEIN NIRF"/>
    <property type="match status" value="1"/>
</dbReference>
<dbReference type="InterPro" id="IPR013126">
    <property type="entry name" value="Hsp_70_fam"/>
</dbReference>
<evidence type="ECO:0000256" key="2">
    <source>
        <dbReference type="ARBA" id="ARBA00022729"/>
    </source>
</evidence>
<evidence type="ECO:0000256" key="6">
    <source>
        <dbReference type="ARBA" id="ARBA00023186"/>
    </source>
</evidence>
<dbReference type="NCBIfam" id="TIGR02276">
    <property type="entry name" value="beta_rpt_yvtn"/>
    <property type="match status" value="5"/>
</dbReference>
<keyword evidence="2" id="KW-0732">Signal</keyword>
<name>A0ABW4FVV6_9PSEU</name>
<keyword evidence="6" id="KW-0143">Chaperone</keyword>
<dbReference type="InterPro" id="IPR011964">
    <property type="entry name" value="YVTN_b-propeller_repeat"/>
</dbReference>
<dbReference type="InterPro" id="IPR015943">
    <property type="entry name" value="WD40/YVTN_repeat-like_dom_sf"/>
</dbReference>
<dbReference type="Gene3D" id="3.90.640.10">
    <property type="entry name" value="Actin, Chain A, domain 4"/>
    <property type="match status" value="1"/>
</dbReference>
<feature type="compositionally biased region" description="Low complexity" evidence="7">
    <location>
        <begin position="375"/>
        <end position="390"/>
    </location>
</feature>
<dbReference type="PROSITE" id="PS00329">
    <property type="entry name" value="HSP70_2"/>
    <property type="match status" value="1"/>
</dbReference>
<dbReference type="InterPro" id="IPR011045">
    <property type="entry name" value="N2O_reductase_N"/>
</dbReference>
<proteinExistence type="inferred from homology"/>